<dbReference type="PANTHER" id="PTHR36784:SF1">
    <property type="entry name" value="HISTONE-LYSINE N-METHYLTRANSFERASE"/>
    <property type="match status" value="1"/>
</dbReference>
<keyword evidence="2" id="KW-0472">Membrane</keyword>
<feature type="transmembrane region" description="Helical" evidence="2">
    <location>
        <begin position="131"/>
        <end position="149"/>
    </location>
</feature>
<dbReference type="GeneID" id="110801008"/>
<feature type="transmembrane region" description="Helical" evidence="2">
    <location>
        <begin position="102"/>
        <end position="122"/>
    </location>
</feature>
<reference evidence="4" key="2">
    <citation type="submission" date="2025-08" db="UniProtKB">
        <authorList>
            <consortium name="RefSeq"/>
        </authorList>
    </citation>
    <scope>IDENTIFICATION</scope>
    <source>
        <tissue evidence="4">Leaf</tissue>
    </source>
</reference>
<name>A0A9R0J696_SPIOL</name>
<evidence type="ECO:0000256" key="2">
    <source>
        <dbReference type="SAM" id="Phobius"/>
    </source>
</evidence>
<dbReference type="AlphaFoldDB" id="A0A9R0J696"/>
<keyword evidence="2" id="KW-0812">Transmembrane</keyword>
<keyword evidence="3" id="KW-1185">Reference proteome</keyword>
<proteinExistence type="predicted"/>
<dbReference type="KEGG" id="soe:110801008"/>
<accession>A0A9R0J696</accession>
<sequence length="201" mass="23763">MATMKKLARKFTKSLRNSNSHDDNLSLPTVDEDRPIDTQEQEELVRSLEKLHSQQSRLWRSIFAVLMSCYIAFLLFSMYHQAAYPWDLRYHAYFMEDIDSRLIILSDWLAVIACSTAILGLIKSSEHHRQWIWYAVFGGIPLAVFWLYYMLRLPKFRWDIIWLPFGPLSGAGICLYVDHLLHESSEEVRKLRNYMYAYKAS</sequence>
<dbReference type="OrthoDB" id="1904339at2759"/>
<keyword evidence="2" id="KW-1133">Transmembrane helix</keyword>
<dbReference type="Proteomes" id="UP000813463">
    <property type="component" value="Chromosome 4"/>
</dbReference>
<dbReference type="PANTHER" id="PTHR36784">
    <property type="entry name" value="HISTONE-LYSINE N-METHYLTRANSFERASE"/>
    <property type="match status" value="1"/>
</dbReference>
<evidence type="ECO:0000313" key="3">
    <source>
        <dbReference type="Proteomes" id="UP000813463"/>
    </source>
</evidence>
<feature type="region of interest" description="Disordered" evidence="1">
    <location>
        <begin position="13"/>
        <end position="32"/>
    </location>
</feature>
<feature type="transmembrane region" description="Helical" evidence="2">
    <location>
        <begin position="58"/>
        <end position="82"/>
    </location>
</feature>
<reference evidence="3" key="1">
    <citation type="journal article" date="2021" name="Nat. Commun.">
        <title>Genomic analyses provide insights into spinach domestication and the genetic basis of agronomic traits.</title>
        <authorList>
            <person name="Cai X."/>
            <person name="Sun X."/>
            <person name="Xu C."/>
            <person name="Sun H."/>
            <person name="Wang X."/>
            <person name="Ge C."/>
            <person name="Zhang Z."/>
            <person name="Wang Q."/>
            <person name="Fei Z."/>
            <person name="Jiao C."/>
            <person name="Wang Q."/>
        </authorList>
    </citation>
    <scope>NUCLEOTIDE SEQUENCE [LARGE SCALE GENOMIC DNA]</scope>
    <source>
        <strain evidence="3">cv. Varoflay</strain>
    </source>
</reference>
<organism evidence="3 4">
    <name type="scientific">Spinacia oleracea</name>
    <name type="common">Spinach</name>
    <dbReference type="NCBI Taxonomy" id="3562"/>
    <lineage>
        <taxon>Eukaryota</taxon>
        <taxon>Viridiplantae</taxon>
        <taxon>Streptophyta</taxon>
        <taxon>Embryophyta</taxon>
        <taxon>Tracheophyta</taxon>
        <taxon>Spermatophyta</taxon>
        <taxon>Magnoliopsida</taxon>
        <taxon>eudicotyledons</taxon>
        <taxon>Gunneridae</taxon>
        <taxon>Pentapetalae</taxon>
        <taxon>Caryophyllales</taxon>
        <taxon>Chenopodiaceae</taxon>
        <taxon>Chenopodioideae</taxon>
        <taxon>Anserineae</taxon>
        <taxon>Spinacia</taxon>
    </lineage>
</organism>
<dbReference type="RefSeq" id="XP_021862011.1">
    <property type="nucleotide sequence ID" value="XM_022006319.2"/>
</dbReference>
<feature type="transmembrane region" description="Helical" evidence="2">
    <location>
        <begin position="161"/>
        <end position="181"/>
    </location>
</feature>
<evidence type="ECO:0000313" key="4">
    <source>
        <dbReference type="RefSeq" id="XP_021862011.1"/>
    </source>
</evidence>
<gene>
    <name evidence="4" type="primary">LOC110801008</name>
</gene>
<evidence type="ECO:0008006" key="5">
    <source>
        <dbReference type="Google" id="ProtNLM"/>
    </source>
</evidence>
<protein>
    <recommendedName>
        <fullName evidence="5">PGG domain-containing protein</fullName>
    </recommendedName>
</protein>
<evidence type="ECO:0000256" key="1">
    <source>
        <dbReference type="SAM" id="MobiDB-lite"/>
    </source>
</evidence>